<protein>
    <submittedName>
        <fullName evidence="1">Uncharacterized protein</fullName>
    </submittedName>
</protein>
<dbReference type="AlphaFoldDB" id="A0A921R8M8"/>
<evidence type="ECO:0000313" key="1">
    <source>
        <dbReference type="EMBL" id="KAG0534606.1"/>
    </source>
</evidence>
<reference evidence="1" key="2">
    <citation type="submission" date="2020-10" db="EMBL/GenBank/DDBJ databases">
        <authorList>
            <person name="Cooper E.A."/>
            <person name="Brenton Z.W."/>
            <person name="Flinn B.S."/>
            <person name="Jenkins J."/>
            <person name="Shu S."/>
            <person name="Flowers D."/>
            <person name="Luo F."/>
            <person name="Wang Y."/>
            <person name="Xia P."/>
            <person name="Barry K."/>
            <person name="Daum C."/>
            <person name="Lipzen A."/>
            <person name="Yoshinaga Y."/>
            <person name="Schmutz J."/>
            <person name="Saski C."/>
            <person name="Vermerris W."/>
            <person name="Kresovich S."/>
        </authorList>
    </citation>
    <scope>NUCLEOTIDE SEQUENCE</scope>
</reference>
<dbReference type="Proteomes" id="UP000807115">
    <property type="component" value="Chromosome 4"/>
</dbReference>
<dbReference type="EMBL" id="CM027683">
    <property type="protein sequence ID" value="KAG0534606.1"/>
    <property type="molecule type" value="Genomic_DNA"/>
</dbReference>
<reference evidence="1" key="1">
    <citation type="journal article" date="2019" name="BMC Genomics">
        <title>A new reference genome for Sorghum bicolor reveals high levels of sequence similarity between sweet and grain genotypes: implications for the genetics of sugar metabolism.</title>
        <authorList>
            <person name="Cooper E.A."/>
            <person name="Brenton Z.W."/>
            <person name="Flinn B.S."/>
            <person name="Jenkins J."/>
            <person name="Shu S."/>
            <person name="Flowers D."/>
            <person name="Luo F."/>
            <person name="Wang Y."/>
            <person name="Xia P."/>
            <person name="Barry K."/>
            <person name="Daum C."/>
            <person name="Lipzen A."/>
            <person name="Yoshinaga Y."/>
            <person name="Schmutz J."/>
            <person name="Saski C."/>
            <person name="Vermerris W."/>
            <person name="Kresovich S."/>
        </authorList>
    </citation>
    <scope>NUCLEOTIDE SEQUENCE</scope>
</reference>
<sequence>MLLYSKLIYGYLNPGTRRLTEVQDSFLMDGWSQLSWTFLVGSGQTKAERDGGQVQDRKQRERSSAHCIHHSTLNFDLPAGSSTLRKELL</sequence>
<accession>A0A921R8M8</accession>
<gene>
    <name evidence="1" type="ORF">BDA96_04G293700</name>
</gene>
<organism evidence="1 2">
    <name type="scientific">Sorghum bicolor</name>
    <name type="common">Sorghum</name>
    <name type="synonym">Sorghum vulgare</name>
    <dbReference type="NCBI Taxonomy" id="4558"/>
    <lineage>
        <taxon>Eukaryota</taxon>
        <taxon>Viridiplantae</taxon>
        <taxon>Streptophyta</taxon>
        <taxon>Embryophyta</taxon>
        <taxon>Tracheophyta</taxon>
        <taxon>Spermatophyta</taxon>
        <taxon>Magnoliopsida</taxon>
        <taxon>Liliopsida</taxon>
        <taxon>Poales</taxon>
        <taxon>Poaceae</taxon>
        <taxon>PACMAD clade</taxon>
        <taxon>Panicoideae</taxon>
        <taxon>Andropogonodae</taxon>
        <taxon>Andropogoneae</taxon>
        <taxon>Sorghinae</taxon>
        <taxon>Sorghum</taxon>
    </lineage>
</organism>
<evidence type="ECO:0000313" key="2">
    <source>
        <dbReference type="Proteomes" id="UP000807115"/>
    </source>
</evidence>
<comment type="caution">
    <text evidence="1">The sequence shown here is derived from an EMBL/GenBank/DDBJ whole genome shotgun (WGS) entry which is preliminary data.</text>
</comment>
<name>A0A921R8M8_SORBI</name>
<proteinExistence type="predicted"/>